<protein>
    <submittedName>
        <fullName evidence="2">FkbM family methyltransferase</fullName>
    </submittedName>
</protein>
<dbReference type="SUPFAM" id="SSF53335">
    <property type="entry name" value="S-adenosyl-L-methionine-dependent methyltransferases"/>
    <property type="match status" value="1"/>
</dbReference>
<dbReference type="OrthoDB" id="7343073at2"/>
<evidence type="ECO:0000259" key="1">
    <source>
        <dbReference type="Pfam" id="PF05050"/>
    </source>
</evidence>
<dbReference type="InterPro" id="IPR029063">
    <property type="entry name" value="SAM-dependent_MTases_sf"/>
</dbReference>
<proteinExistence type="predicted"/>
<keyword evidence="2" id="KW-0808">Transferase</keyword>
<dbReference type="EMBL" id="CP041636">
    <property type="protein sequence ID" value="QDO96706.1"/>
    <property type="molecule type" value="Genomic_DNA"/>
</dbReference>
<gene>
    <name evidence="2" type="ORF">FNB15_05170</name>
</gene>
<dbReference type="Gene3D" id="3.40.50.150">
    <property type="entry name" value="Vaccinia Virus protein VP39"/>
    <property type="match status" value="1"/>
</dbReference>
<accession>A0A516GYW1</accession>
<reference evidence="2 3" key="1">
    <citation type="submission" date="2019-07" db="EMBL/GenBank/DDBJ databases">
        <title>Genome sequencing for Ferrovibrio sp. K5.</title>
        <authorList>
            <person name="Park S.-J."/>
        </authorList>
    </citation>
    <scope>NUCLEOTIDE SEQUENCE [LARGE SCALE GENOMIC DNA]</scope>
    <source>
        <strain evidence="2 3">K5</strain>
    </source>
</reference>
<dbReference type="GO" id="GO:0008168">
    <property type="term" value="F:methyltransferase activity"/>
    <property type="evidence" value="ECO:0007669"/>
    <property type="project" value="UniProtKB-KW"/>
</dbReference>
<keyword evidence="3" id="KW-1185">Reference proteome</keyword>
<evidence type="ECO:0000313" key="2">
    <source>
        <dbReference type="EMBL" id="QDO96706.1"/>
    </source>
</evidence>
<keyword evidence="2" id="KW-0489">Methyltransferase</keyword>
<dbReference type="Pfam" id="PF05050">
    <property type="entry name" value="Methyltransf_21"/>
    <property type="match status" value="1"/>
</dbReference>
<dbReference type="KEGG" id="fer:FNB15_05170"/>
<dbReference type="AlphaFoldDB" id="A0A516GYW1"/>
<organism evidence="2 3">
    <name type="scientific">Ferrovibrio terrae</name>
    <dbReference type="NCBI Taxonomy" id="2594003"/>
    <lineage>
        <taxon>Bacteria</taxon>
        <taxon>Pseudomonadati</taxon>
        <taxon>Pseudomonadota</taxon>
        <taxon>Alphaproteobacteria</taxon>
        <taxon>Rhodospirillales</taxon>
        <taxon>Rhodospirillaceae</taxon>
        <taxon>Ferrovibrio</taxon>
    </lineage>
</organism>
<dbReference type="Proteomes" id="UP000317496">
    <property type="component" value="Chromosome"/>
</dbReference>
<evidence type="ECO:0000313" key="3">
    <source>
        <dbReference type="Proteomes" id="UP000317496"/>
    </source>
</evidence>
<name>A0A516GYW1_9PROT</name>
<feature type="domain" description="Methyltransferase FkbM" evidence="1">
    <location>
        <begin position="168"/>
        <end position="227"/>
    </location>
</feature>
<dbReference type="GO" id="GO:0032259">
    <property type="term" value="P:methylation"/>
    <property type="evidence" value="ECO:0007669"/>
    <property type="project" value="UniProtKB-KW"/>
</dbReference>
<sequence length="282" mass="31760">MDPRGKPEDDETGYMSTAETYSNTLRVTFNHLAQQHPELLPIAIVHARRNLSERIRLHYANTIGHGPFKGLKLVEDAHWGSADLGGMILGLYEQEILNELAGLGRKPRSFIDLGAADGYYGLGVLAGELFEKSYCFEITEKGREVIARNTELNGLQDRVTILGEAKPDFFKEIAADDLEDALLLVDVEGAEFDIINAETFKAFAKSTVIIEVHEWYPDIQDKLQRLLQQSAATHVARRFSTGARDLSGFPELKVITDNERWLLCSEGRPYLMSWYRFDPRAG</sequence>
<dbReference type="InterPro" id="IPR006342">
    <property type="entry name" value="FkbM_mtfrase"/>
</dbReference>